<dbReference type="InterPro" id="IPR029039">
    <property type="entry name" value="Flavoprotein-like_sf"/>
</dbReference>
<sequence length="183" mass="20433">MPDVLIVYASRDGHTRAIVQRMQRRLDGRGVEVRLVDVDSASDLDPSAFRVVAVGGSVVYGKHDPRLASFVADNAERLDSCQTVFFSVNLIARKPEKRTIEGNVYVRKFLDALPITPDHVEIIAGKLDYPSYGFIDRIMIQLTMKFTDGPTDRSTVIDYTDYDQVDAFADKLQAMAEETSAVD</sequence>
<keyword evidence="2 7" id="KW-0288">FMN</keyword>
<comment type="cofactor">
    <cofactor evidence="7">
        <name>FMN</name>
        <dbReference type="ChEBI" id="CHEBI:58210"/>
    </cofactor>
    <text evidence="7">Binds 1 FMN non-covalently per subunit.</text>
</comment>
<evidence type="ECO:0000256" key="4">
    <source>
        <dbReference type="ARBA" id="ARBA00023002"/>
    </source>
</evidence>
<dbReference type="EC" id="1.3.5.3" evidence="7"/>
<dbReference type="GO" id="GO:0070819">
    <property type="term" value="F:menaquinone-dependent protoporphyrinogen oxidase activity"/>
    <property type="evidence" value="ECO:0007669"/>
    <property type="project" value="UniProtKB-UniRule"/>
</dbReference>
<keyword evidence="3 7" id="KW-0547">Nucleotide-binding</keyword>
<comment type="subcellular location">
    <subcellularLocation>
        <location evidence="7">Cell membrane</location>
        <topology evidence="7">Peripheral membrane protein</topology>
    </subcellularLocation>
</comment>
<evidence type="ECO:0000256" key="2">
    <source>
        <dbReference type="ARBA" id="ARBA00022643"/>
    </source>
</evidence>
<dbReference type="UniPathway" id="UPA00251">
    <property type="reaction ID" value="UER00324"/>
</dbReference>
<name>A0A845UW50_9GAMM</name>
<dbReference type="GO" id="GO:0004729">
    <property type="term" value="F:oxygen-dependent protoporphyrinogen oxidase activity"/>
    <property type="evidence" value="ECO:0007669"/>
    <property type="project" value="InterPro"/>
</dbReference>
<keyword evidence="1 7" id="KW-0285">Flavoprotein</keyword>
<dbReference type="NCBIfam" id="NF008316">
    <property type="entry name" value="PRK11104.1"/>
    <property type="match status" value="1"/>
</dbReference>
<keyword evidence="4 7" id="KW-0560">Oxidoreductase</keyword>
<evidence type="ECO:0000313" key="9">
    <source>
        <dbReference type="EMBL" id="NDY95677.1"/>
    </source>
</evidence>
<dbReference type="GO" id="GO:0006782">
    <property type="term" value="P:protoporphyrinogen IX biosynthetic process"/>
    <property type="evidence" value="ECO:0007669"/>
    <property type="project" value="UniProtKB-UniRule"/>
</dbReference>
<evidence type="ECO:0000259" key="8">
    <source>
        <dbReference type="PROSITE" id="PS50902"/>
    </source>
</evidence>
<dbReference type="HAMAP" id="MF_00853">
    <property type="entry name" value="HemG"/>
    <property type="match status" value="1"/>
</dbReference>
<protein>
    <recommendedName>
        <fullName evidence="7">Protoporphyrinogen IX dehydrogenase [quinone]</fullName>
        <ecNumber evidence="7">1.3.5.3</ecNumber>
    </recommendedName>
    <alternativeName>
        <fullName evidence="7">Protoporphyrinogen IX dehydrogenase [menaquinone]</fullName>
    </alternativeName>
    <alternativeName>
        <fullName evidence="7">Protoporphyrinogen IX dehydrogenase [ubiquinone]</fullName>
    </alternativeName>
    <alternativeName>
        <fullName evidence="7">Protoporphyrinogen oxidase</fullName>
        <shortName evidence="7">PPO</shortName>
    </alternativeName>
</protein>
<accession>A0A845UW50</accession>
<dbReference type="PROSITE" id="PS50902">
    <property type="entry name" value="FLAVODOXIN_LIKE"/>
    <property type="match status" value="1"/>
</dbReference>
<feature type="domain" description="Flavodoxin-like" evidence="8">
    <location>
        <begin position="4"/>
        <end position="183"/>
    </location>
</feature>
<dbReference type="Gene3D" id="3.40.50.360">
    <property type="match status" value="1"/>
</dbReference>
<dbReference type="Proteomes" id="UP000484885">
    <property type="component" value="Unassembled WGS sequence"/>
</dbReference>
<comment type="catalytic activity">
    <reaction evidence="7">
        <text>protoporphyrinogen IX + 3 a quinone = protoporphyrin IX + 3 a quinol</text>
        <dbReference type="Rhea" id="RHEA:65032"/>
        <dbReference type="ChEBI" id="CHEBI:24646"/>
        <dbReference type="ChEBI" id="CHEBI:57306"/>
        <dbReference type="ChEBI" id="CHEBI:57307"/>
        <dbReference type="ChEBI" id="CHEBI:132124"/>
        <dbReference type="EC" id="1.3.5.3"/>
    </reaction>
</comment>
<dbReference type="SUPFAM" id="SSF52218">
    <property type="entry name" value="Flavoproteins"/>
    <property type="match status" value="1"/>
</dbReference>
<dbReference type="InterPro" id="IPR026816">
    <property type="entry name" value="Flavodoxin_dom"/>
</dbReference>
<keyword evidence="7" id="KW-1003">Cell membrane</keyword>
<evidence type="ECO:0000313" key="10">
    <source>
        <dbReference type="Proteomes" id="UP000484885"/>
    </source>
</evidence>
<dbReference type="PANTHER" id="PTHR38030">
    <property type="entry name" value="PROTOPORPHYRINOGEN IX DEHYDROGENASE [MENAQUINONE]"/>
    <property type="match status" value="1"/>
</dbReference>
<dbReference type="RefSeq" id="WP_164211070.1">
    <property type="nucleotide sequence ID" value="NZ_JAAGSC010000040.1"/>
</dbReference>
<evidence type="ECO:0000256" key="1">
    <source>
        <dbReference type="ARBA" id="ARBA00022630"/>
    </source>
</evidence>
<dbReference type="AlphaFoldDB" id="A0A845UW50"/>
<reference evidence="9 10" key="1">
    <citation type="submission" date="2020-02" db="EMBL/GenBank/DDBJ databases">
        <authorList>
            <person name="Zhang X.-Y."/>
        </authorList>
    </citation>
    <scope>NUCLEOTIDE SEQUENCE [LARGE SCALE GENOMIC DNA]</scope>
    <source>
        <strain evidence="9 10">C33</strain>
    </source>
</reference>
<evidence type="ECO:0000256" key="7">
    <source>
        <dbReference type="HAMAP-Rule" id="MF_00853"/>
    </source>
</evidence>
<dbReference type="GO" id="GO:0005886">
    <property type="term" value="C:plasma membrane"/>
    <property type="evidence" value="ECO:0007669"/>
    <property type="project" value="UniProtKB-SubCell"/>
</dbReference>
<dbReference type="InterPro" id="IPR008254">
    <property type="entry name" value="Flavodoxin/NO_synth"/>
</dbReference>
<evidence type="ECO:0000256" key="6">
    <source>
        <dbReference type="ARBA" id="ARBA00023244"/>
    </source>
</evidence>
<keyword evidence="10" id="KW-1185">Reference proteome</keyword>
<organism evidence="9 10">
    <name type="scientific">Wenzhouxiangella limi</name>
    <dbReference type="NCBI Taxonomy" id="2707351"/>
    <lineage>
        <taxon>Bacteria</taxon>
        <taxon>Pseudomonadati</taxon>
        <taxon>Pseudomonadota</taxon>
        <taxon>Gammaproteobacteria</taxon>
        <taxon>Chromatiales</taxon>
        <taxon>Wenzhouxiangellaceae</taxon>
        <taxon>Wenzhouxiangella</taxon>
    </lineage>
</organism>
<comment type="caution">
    <text evidence="9">The sequence shown here is derived from an EMBL/GenBank/DDBJ whole genome shotgun (WGS) entry which is preliminary data.</text>
</comment>
<gene>
    <name evidence="7 9" type="primary">hemG</name>
    <name evidence="9" type="ORF">G3I74_08060</name>
</gene>
<comment type="similarity">
    <text evidence="7">Belongs to the HemG family.</text>
</comment>
<dbReference type="EMBL" id="JAAGSC010000040">
    <property type="protein sequence ID" value="NDY95677.1"/>
    <property type="molecule type" value="Genomic_DNA"/>
</dbReference>
<dbReference type="PANTHER" id="PTHR38030:SF2">
    <property type="entry name" value="PROTOPORPHYRINOGEN IX DEHYDROGENASE [QUINONE]"/>
    <property type="match status" value="1"/>
</dbReference>
<evidence type="ECO:0000256" key="3">
    <source>
        <dbReference type="ARBA" id="ARBA00022741"/>
    </source>
</evidence>
<dbReference type="GO" id="GO:0010181">
    <property type="term" value="F:FMN binding"/>
    <property type="evidence" value="ECO:0007669"/>
    <property type="project" value="UniProtKB-UniRule"/>
</dbReference>
<keyword evidence="6 7" id="KW-0627">Porphyrin biosynthesis</keyword>
<proteinExistence type="inferred from homology"/>
<dbReference type="InterPro" id="IPR044264">
    <property type="entry name" value="HemG"/>
</dbReference>
<comment type="function">
    <text evidence="7">Catalyzes the 6-electron oxidation of protoporphyrinogen IX to form protoporphyrin IX; under anaerobic conditions uses menaquinone as an electron acceptor, under aerobic conditions uses ubiquinone as an electron acceptor.</text>
</comment>
<keyword evidence="5" id="KW-0472">Membrane</keyword>
<dbReference type="InterPro" id="IPR052200">
    <property type="entry name" value="Protoporphyrinogen_IX_DH"/>
</dbReference>
<comment type="catalytic activity">
    <reaction evidence="7">
        <text>protoporphyrinogen IX + 3 a menaquinone = protoporphyrin IX + 3 a menaquinol</text>
        <dbReference type="Rhea" id="RHEA:27409"/>
        <dbReference type="Rhea" id="RHEA-COMP:9537"/>
        <dbReference type="Rhea" id="RHEA-COMP:9539"/>
        <dbReference type="ChEBI" id="CHEBI:16374"/>
        <dbReference type="ChEBI" id="CHEBI:18151"/>
        <dbReference type="ChEBI" id="CHEBI:57306"/>
        <dbReference type="ChEBI" id="CHEBI:57307"/>
        <dbReference type="EC" id="1.3.5.3"/>
    </reaction>
</comment>
<comment type="catalytic activity">
    <reaction evidence="7">
        <text>protoporphyrinogen IX + 3 a ubiquinone = protoporphyrin IX + 3 a ubiquinol</text>
        <dbReference type="Rhea" id="RHEA:63936"/>
        <dbReference type="Rhea" id="RHEA-COMP:9565"/>
        <dbReference type="Rhea" id="RHEA-COMP:9566"/>
        <dbReference type="ChEBI" id="CHEBI:16389"/>
        <dbReference type="ChEBI" id="CHEBI:17976"/>
        <dbReference type="ChEBI" id="CHEBI:57306"/>
        <dbReference type="ChEBI" id="CHEBI:57307"/>
    </reaction>
</comment>
<dbReference type="Pfam" id="PF12724">
    <property type="entry name" value="Flavodoxin_5"/>
    <property type="match status" value="1"/>
</dbReference>
<comment type="pathway">
    <text evidence="7">Porphyrin-containing compound metabolism; protoporphyrin-IX biosynthesis; protoporphyrin-IX from protoporphyrinogen-IX: step 1/1.</text>
</comment>
<evidence type="ECO:0000256" key="5">
    <source>
        <dbReference type="ARBA" id="ARBA00023136"/>
    </source>
</evidence>